<accession>A0ABY3K9Y6</accession>
<name>A0ABY3K9Y6_9SPIR</name>
<dbReference type="Proteomes" id="UP000322659">
    <property type="component" value="Unassembled WGS sequence"/>
</dbReference>
<reference evidence="1 2" key="1">
    <citation type="journal article" date="1992" name="Lakartidningen">
        <title>[Penicillin V and not amoxicillin is the first choice preparation in acute otitis].</title>
        <authorList>
            <person name="Kamme C."/>
            <person name="Lundgren K."/>
            <person name="Prellner K."/>
        </authorList>
    </citation>
    <scope>NUCLEOTIDE SEQUENCE [LARGE SCALE GENOMIC DNA]</scope>
    <source>
        <strain evidence="1 2">PC5099IV</strain>
    </source>
</reference>
<keyword evidence="2" id="KW-1185">Reference proteome</keyword>
<evidence type="ECO:0008006" key="3">
    <source>
        <dbReference type="Google" id="ProtNLM"/>
    </source>
</evidence>
<gene>
    <name evidence="1" type="ORF">EPJ71_04945</name>
</gene>
<dbReference type="EMBL" id="SAXZ01000010">
    <property type="protein sequence ID" value="TXJ32891.1"/>
    <property type="molecule type" value="Genomic_DNA"/>
</dbReference>
<sequence>MLFSISCSNEGTTGGEVNGGGSISVSEEANNSKDITVVSSSSSVYSAGTVGFSVSGASDYDVSIQSVDSGSNPLTLDASDFSYTKSTKELTLSSSGITKFKSATLTETTAYKYTITFKFADSSDASKETTANVTINLYKAKVITKTEIEDMIKSMKTVRVDDSSYKNVAQFTFSSTTFSANTPNFNASNIGSTEKNIKFSKSSGRIWTGEAIKETSNYKTYFSGLNIYHKEPLVVGANCTFYFRFTLKGGYALSSEVAHITSDGLSIQLKLSSVNSQGWE</sequence>
<evidence type="ECO:0000313" key="2">
    <source>
        <dbReference type="Proteomes" id="UP000322659"/>
    </source>
</evidence>
<dbReference type="RefSeq" id="WP_147559215.1">
    <property type="nucleotide sequence ID" value="NZ_SAXV01000020.1"/>
</dbReference>
<comment type="caution">
    <text evidence="1">The sequence shown here is derived from an EMBL/GenBank/DDBJ whole genome shotgun (WGS) entry which is preliminary data.</text>
</comment>
<evidence type="ECO:0000313" key="1">
    <source>
        <dbReference type="EMBL" id="TXJ32891.1"/>
    </source>
</evidence>
<organism evidence="1 2">
    <name type="scientific">Brachyspira aalborgi</name>
    <dbReference type="NCBI Taxonomy" id="29522"/>
    <lineage>
        <taxon>Bacteria</taxon>
        <taxon>Pseudomonadati</taxon>
        <taxon>Spirochaetota</taxon>
        <taxon>Spirochaetia</taxon>
        <taxon>Brachyspirales</taxon>
        <taxon>Brachyspiraceae</taxon>
        <taxon>Brachyspira</taxon>
    </lineage>
</organism>
<proteinExistence type="predicted"/>
<protein>
    <recommendedName>
        <fullName evidence="3">Cadherin domain-containing protein</fullName>
    </recommendedName>
</protein>